<feature type="transmembrane region" description="Helical" evidence="1">
    <location>
        <begin position="20"/>
        <end position="37"/>
    </location>
</feature>
<keyword evidence="3" id="KW-1185">Reference proteome</keyword>
<dbReference type="InterPro" id="IPR049458">
    <property type="entry name" value="EpsG-like"/>
</dbReference>
<gene>
    <name evidence="2" type="ORF">E4100_04445</name>
</gene>
<feature type="transmembrane region" description="Helical" evidence="1">
    <location>
        <begin position="82"/>
        <end position="112"/>
    </location>
</feature>
<dbReference type="EMBL" id="SRIB01000004">
    <property type="protein sequence ID" value="TFZ40811.1"/>
    <property type="molecule type" value="Genomic_DNA"/>
</dbReference>
<dbReference type="Proteomes" id="UP000298381">
    <property type="component" value="Unassembled WGS sequence"/>
</dbReference>
<name>A0A4Z0D7E6_9FIRM</name>
<protein>
    <recommendedName>
        <fullName evidence="4">EpsG family protein</fullName>
    </recommendedName>
</protein>
<feature type="transmembrane region" description="Helical" evidence="1">
    <location>
        <begin position="124"/>
        <end position="143"/>
    </location>
</feature>
<proteinExistence type="predicted"/>
<dbReference type="AlphaFoldDB" id="A0A4Z0D7E6"/>
<evidence type="ECO:0000313" key="2">
    <source>
        <dbReference type="EMBL" id="TFZ40811.1"/>
    </source>
</evidence>
<dbReference type="Pfam" id="PF14897">
    <property type="entry name" value="EpsG"/>
    <property type="match status" value="1"/>
</dbReference>
<keyword evidence="1" id="KW-0812">Transmembrane</keyword>
<reference evidence="2 3" key="1">
    <citation type="submission" date="2019-03" db="EMBL/GenBank/DDBJ databases">
        <title>Draft genome sequence data and analysis of a Fermenting Bacterium, Soehngenia longevitae strain 1933PT, isolated from petroleum reservoir in Azerbaijan.</title>
        <authorList>
            <person name="Grouzdev D.S."/>
            <person name="Bidzhieva S.K."/>
            <person name="Sokolova D.S."/>
            <person name="Tourova T.P."/>
            <person name="Poltaraus A.B."/>
            <person name="Nazina T.N."/>
        </authorList>
    </citation>
    <scope>NUCLEOTIDE SEQUENCE [LARGE SCALE GENOMIC DNA]</scope>
    <source>
        <strain evidence="2 3">1933P</strain>
    </source>
</reference>
<evidence type="ECO:0000256" key="1">
    <source>
        <dbReference type="SAM" id="Phobius"/>
    </source>
</evidence>
<keyword evidence="1" id="KW-0472">Membrane</keyword>
<sequence length="144" mass="16783">MGVVEFYNQLLKMIRREGGALIYALTVITIFQSIIKISRKKSSYIILLIMMLVISMGNYFNADYLVYERMYNNAEYSRLEPVFSLLMALGRTIGLSYHQFAVMVILIGFIIILSSIKNKNITNYVLLAYLFYPFLLDVTQIRFF</sequence>
<organism evidence="2 3">
    <name type="scientific">Soehngenia longivitae</name>
    <dbReference type="NCBI Taxonomy" id="2562294"/>
    <lineage>
        <taxon>Bacteria</taxon>
        <taxon>Bacillati</taxon>
        <taxon>Bacillota</taxon>
        <taxon>Tissierellia</taxon>
        <taxon>Tissierellales</taxon>
        <taxon>Tissierellaceae</taxon>
        <taxon>Soehngenia</taxon>
    </lineage>
</organism>
<accession>A0A4Z0D7E6</accession>
<feature type="transmembrane region" description="Helical" evidence="1">
    <location>
        <begin position="44"/>
        <end position="62"/>
    </location>
</feature>
<evidence type="ECO:0000313" key="3">
    <source>
        <dbReference type="Proteomes" id="UP000298381"/>
    </source>
</evidence>
<evidence type="ECO:0008006" key="4">
    <source>
        <dbReference type="Google" id="ProtNLM"/>
    </source>
</evidence>
<keyword evidence="1" id="KW-1133">Transmembrane helix</keyword>
<comment type="caution">
    <text evidence="2">The sequence shown here is derived from an EMBL/GenBank/DDBJ whole genome shotgun (WGS) entry which is preliminary data.</text>
</comment>